<protein>
    <submittedName>
        <fullName evidence="1">NET1-associated nuclear protein 1</fullName>
    </submittedName>
</protein>
<comment type="caution">
    <text evidence="1">The sequence shown here is derived from an EMBL/GenBank/DDBJ whole genome shotgun (WGS) entry which is preliminary data.</text>
</comment>
<dbReference type="EMBL" id="JANBUJ010001348">
    <property type="protein sequence ID" value="KAJ2767746.1"/>
    <property type="molecule type" value="Genomic_DNA"/>
</dbReference>
<dbReference type="Proteomes" id="UP001140234">
    <property type="component" value="Unassembled WGS sequence"/>
</dbReference>
<organism evidence="1 2">
    <name type="scientific">Coemansia nantahalensis</name>
    <dbReference type="NCBI Taxonomy" id="2789366"/>
    <lineage>
        <taxon>Eukaryota</taxon>
        <taxon>Fungi</taxon>
        <taxon>Fungi incertae sedis</taxon>
        <taxon>Zoopagomycota</taxon>
        <taxon>Kickxellomycotina</taxon>
        <taxon>Kickxellomycetes</taxon>
        <taxon>Kickxellales</taxon>
        <taxon>Kickxellaceae</taxon>
        <taxon>Coemansia</taxon>
    </lineage>
</organism>
<reference evidence="1" key="1">
    <citation type="submission" date="2022-07" db="EMBL/GenBank/DDBJ databases">
        <title>Phylogenomic reconstructions and comparative analyses of Kickxellomycotina fungi.</title>
        <authorList>
            <person name="Reynolds N.K."/>
            <person name="Stajich J.E."/>
            <person name="Barry K."/>
            <person name="Grigoriev I.V."/>
            <person name="Crous P."/>
            <person name="Smith M.E."/>
        </authorList>
    </citation>
    <scope>NUCLEOTIDE SEQUENCE</scope>
    <source>
        <strain evidence="1">CBS 109366</strain>
    </source>
</reference>
<feature type="non-terminal residue" evidence="1">
    <location>
        <position position="590"/>
    </location>
</feature>
<keyword evidence="2" id="KW-1185">Reference proteome</keyword>
<gene>
    <name evidence="1" type="primary">NAN1_2</name>
    <name evidence="1" type="ORF">IWQ57_003826</name>
</gene>
<accession>A0ACC1JUG1</accession>
<proteinExistence type="predicted"/>
<evidence type="ECO:0000313" key="1">
    <source>
        <dbReference type="EMBL" id="KAJ2767746.1"/>
    </source>
</evidence>
<sequence length="590" mass="64525">MAAKLGKAGAGRRERKRGDKAANDSGEAAAAATSKRTAKRPAKLQINPHARKLLEESLRTPIVEATISMQDTEMYRAIEPKLVSGGLLTNDPIVFSGDSKLFYLSKDNAVAVYNAENGEMVQNFSSQQQQQQQLAVPRLHPSAIKAMVADPDAAEGHRVYTFSADHKARLWDADSGELVHSWDLGSIPAFAVADPTRPGQFFCALWHEVARSASGDKNRYSVCRVVLDRAADLAGKEELFRVTNPIGLVARQDGRWVAAYSKFRIQLGHVRANGSVVQHRWRVSDRVSVVAFHPTEPVLAVGDWRGRIMFWYCVDDELDQGTEDRSVIRRPHHWHAHRVNAVAFAEGGTTMLSGGEEGVLVLWNLATESRDYLPRLGSDIIGIAISPDQMYYAVTLRDNTIRVFSAMNKALVSSLQGLKFAQRGAALGRGARRTGIEHARLARALDDDPFTTGLVVHPATHALVLNGDPGFIQVFNHLADRHLASVEVAPFNRTGGSSSEAVSRPHVDLVQYSSDGTWMATVDSRRADAARGLMAVTESYLKFWQLDPSDQTYKLASRIDSPHAGGVHAIAFQPVVRKGAPQPGPAGLLC</sequence>
<evidence type="ECO:0000313" key="2">
    <source>
        <dbReference type="Proteomes" id="UP001140234"/>
    </source>
</evidence>
<name>A0ACC1JUG1_9FUNG</name>